<keyword evidence="4" id="KW-1185">Reference proteome</keyword>
<dbReference type="GO" id="GO:0016301">
    <property type="term" value="F:kinase activity"/>
    <property type="evidence" value="ECO:0007669"/>
    <property type="project" value="UniProtKB-KW"/>
</dbReference>
<feature type="transmembrane region" description="Helical" evidence="1">
    <location>
        <begin position="42"/>
        <end position="65"/>
    </location>
</feature>
<sequence length="345" mass="40913">MQSLNQHKRVLLMHLSFWCMYLSFFSYQLSFYQKDNINWPRFLTIVAIQLIFTSIPAYINYFFFLPRFLEQKKAGKYLLGFLLPFALLYLIRMYTERYLLDGFTHKYEYLYGPRFIIQTIVVTLFITVFVAMLRFAIEWFELDSKKKSIENEKLSAELRFLKAQINPHFLFNTLNNLYYLAFTQSPNTTEVIAKLSQMMRYMIYDSNHPRVMLSKEIEYMENYISLEKLRLNNQIPIHFEVHGTTGHVLIVPLILITFLENAFKHGVSNNNPEAWINVKLELQGTECVYIVENSKLPDKTLKPEKSGIGLQNVQRRLDLSYPENYSLKITDTSDRYRIELKLNAA</sequence>
<feature type="transmembrane region" description="Helical" evidence="1">
    <location>
        <begin position="12"/>
        <end position="30"/>
    </location>
</feature>
<evidence type="ECO:0000313" key="4">
    <source>
        <dbReference type="Proteomes" id="UP001228581"/>
    </source>
</evidence>
<organism evidence="3 4">
    <name type="scientific">Xanthocytophaga flava</name>
    <dbReference type="NCBI Taxonomy" id="3048013"/>
    <lineage>
        <taxon>Bacteria</taxon>
        <taxon>Pseudomonadati</taxon>
        <taxon>Bacteroidota</taxon>
        <taxon>Cytophagia</taxon>
        <taxon>Cytophagales</taxon>
        <taxon>Rhodocytophagaceae</taxon>
        <taxon>Xanthocytophaga</taxon>
    </lineage>
</organism>
<feature type="transmembrane region" description="Helical" evidence="1">
    <location>
        <begin position="77"/>
        <end position="95"/>
    </location>
</feature>
<dbReference type="InterPro" id="IPR010559">
    <property type="entry name" value="Sig_transdc_His_kin_internal"/>
</dbReference>
<reference evidence="3 4" key="1">
    <citation type="submission" date="2023-05" db="EMBL/GenBank/DDBJ databases">
        <authorList>
            <person name="Zhang X."/>
        </authorList>
    </citation>
    <scope>NUCLEOTIDE SEQUENCE [LARGE SCALE GENOMIC DNA]</scope>
    <source>
        <strain evidence="3 4">DM2B3-1</strain>
    </source>
</reference>
<dbReference type="Proteomes" id="UP001228581">
    <property type="component" value="Unassembled WGS sequence"/>
</dbReference>
<keyword evidence="1" id="KW-0472">Membrane</keyword>
<keyword evidence="1" id="KW-0812">Transmembrane</keyword>
<keyword evidence="1" id="KW-1133">Transmembrane helix</keyword>
<dbReference type="Pfam" id="PF06580">
    <property type="entry name" value="His_kinase"/>
    <property type="match status" value="1"/>
</dbReference>
<proteinExistence type="predicted"/>
<keyword evidence="3" id="KW-0808">Transferase</keyword>
<comment type="caution">
    <text evidence="3">The sequence shown here is derived from an EMBL/GenBank/DDBJ whole genome shotgun (WGS) entry which is preliminary data.</text>
</comment>
<evidence type="ECO:0000256" key="1">
    <source>
        <dbReference type="SAM" id="Phobius"/>
    </source>
</evidence>
<dbReference type="PANTHER" id="PTHR34220:SF7">
    <property type="entry name" value="SENSOR HISTIDINE KINASE YPDA"/>
    <property type="match status" value="1"/>
</dbReference>
<dbReference type="EMBL" id="JASJOT010000007">
    <property type="protein sequence ID" value="MDJ1493843.1"/>
    <property type="molecule type" value="Genomic_DNA"/>
</dbReference>
<feature type="domain" description="Signal transduction histidine kinase internal region" evidence="2">
    <location>
        <begin position="156"/>
        <end position="234"/>
    </location>
</feature>
<dbReference type="Gene3D" id="3.30.565.10">
    <property type="entry name" value="Histidine kinase-like ATPase, C-terminal domain"/>
    <property type="match status" value="1"/>
</dbReference>
<dbReference type="InterPro" id="IPR036890">
    <property type="entry name" value="HATPase_C_sf"/>
</dbReference>
<keyword evidence="3" id="KW-0418">Kinase</keyword>
<evidence type="ECO:0000259" key="2">
    <source>
        <dbReference type="Pfam" id="PF06580"/>
    </source>
</evidence>
<name>A0ABT7CJG3_9BACT</name>
<dbReference type="InterPro" id="IPR050640">
    <property type="entry name" value="Bact_2-comp_sensor_kinase"/>
</dbReference>
<evidence type="ECO:0000313" key="3">
    <source>
        <dbReference type="EMBL" id="MDJ1493843.1"/>
    </source>
</evidence>
<protein>
    <submittedName>
        <fullName evidence="3">Histidine kinase</fullName>
    </submittedName>
</protein>
<accession>A0ABT7CJG3</accession>
<dbReference type="SUPFAM" id="SSF55874">
    <property type="entry name" value="ATPase domain of HSP90 chaperone/DNA topoisomerase II/histidine kinase"/>
    <property type="match status" value="1"/>
</dbReference>
<gene>
    <name evidence="3" type="ORF">QNI19_12950</name>
</gene>
<dbReference type="PANTHER" id="PTHR34220">
    <property type="entry name" value="SENSOR HISTIDINE KINASE YPDA"/>
    <property type="match status" value="1"/>
</dbReference>
<feature type="transmembrane region" description="Helical" evidence="1">
    <location>
        <begin position="115"/>
        <end position="137"/>
    </location>
</feature>